<dbReference type="GO" id="GO:0005525">
    <property type="term" value="F:GTP binding"/>
    <property type="evidence" value="ECO:0007669"/>
    <property type="project" value="UniProtKB-UniRule"/>
</dbReference>
<evidence type="ECO:0000313" key="7">
    <source>
        <dbReference type="Proteomes" id="UP000193577"/>
    </source>
</evidence>
<dbReference type="Pfam" id="PF03668">
    <property type="entry name" value="RapZ-like_N"/>
    <property type="match status" value="1"/>
</dbReference>
<name>A0A7I7SBM4_9MYCO</name>
<dbReference type="EMBL" id="NCXO01000001">
    <property type="protein sequence ID" value="OSC35952.1"/>
    <property type="molecule type" value="Genomic_DNA"/>
</dbReference>
<dbReference type="NCBIfam" id="NF003828">
    <property type="entry name" value="PRK05416.1"/>
    <property type="match status" value="1"/>
</dbReference>
<sequence length="297" mass="32841">MNEIAAGSTGSDIDVVLVTGLSGAGRGTAAKVLEDLGWYVADNLPPELITRMVDLGLDAGSRITQLAVVMDVRSRGFTGDLDWVRTDLATRGITPRVLFMDAADDMLVRRYEHNRRSHPLQGTQTLTEGIAAERRLLEPIRAAADLLIDTSTMSVRELREAIENAFGGETVAHTSITLESFGFKYGLPMDADMVMDVRFLPNPHWVDELRRHTGQNPAVRDYVLRQPGASGFLETYHRLLSLVVEGYRREGKRYMTVAIGCTGGKHRSVAIAEELARMLEPDDGLSVRVLHRDLGRE</sequence>
<protein>
    <submittedName>
        <fullName evidence="6">RNase adaptor protein RapZ</fullName>
    </submittedName>
</protein>
<dbReference type="InterPro" id="IPR005337">
    <property type="entry name" value="RapZ-like"/>
</dbReference>
<accession>A0A7I7SBM4</accession>
<dbReference type="PANTHER" id="PTHR30448:SF0">
    <property type="entry name" value="RNASE ADAPTER PROTEIN RAPZ"/>
    <property type="match status" value="1"/>
</dbReference>
<evidence type="ECO:0000256" key="3">
    <source>
        <dbReference type="ARBA" id="ARBA00023134"/>
    </source>
</evidence>
<dbReference type="InterPro" id="IPR027417">
    <property type="entry name" value="P-loop_NTPase"/>
</dbReference>
<dbReference type="InterPro" id="IPR053931">
    <property type="entry name" value="RapZ_C"/>
</dbReference>
<dbReference type="RefSeq" id="WP_069391966.1">
    <property type="nucleotide sequence ID" value="NZ_AP022594.1"/>
</dbReference>
<dbReference type="Proteomes" id="UP000193577">
    <property type="component" value="Unassembled WGS sequence"/>
</dbReference>
<feature type="domain" description="RapZ C-terminal" evidence="5">
    <location>
        <begin position="175"/>
        <end position="294"/>
    </location>
</feature>
<dbReference type="InterPro" id="IPR053930">
    <property type="entry name" value="RapZ-like_N"/>
</dbReference>
<comment type="caution">
    <text evidence="6">The sequence shown here is derived from an EMBL/GenBank/DDBJ whole genome shotgun (WGS) entry which is preliminary data.</text>
</comment>
<organism evidence="6 7">
    <name type="scientific">Mycolicibacillus koreensis</name>
    <dbReference type="NCBI Taxonomy" id="1069220"/>
    <lineage>
        <taxon>Bacteria</taxon>
        <taxon>Bacillati</taxon>
        <taxon>Actinomycetota</taxon>
        <taxon>Actinomycetes</taxon>
        <taxon>Mycobacteriales</taxon>
        <taxon>Mycobacteriaceae</taxon>
        <taxon>Mycolicibacillus</taxon>
    </lineage>
</organism>
<evidence type="ECO:0000259" key="4">
    <source>
        <dbReference type="Pfam" id="PF03668"/>
    </source>
</evidence>
<evidence type="ECO:0000256" key="1">
    <source>
        <dbReference type="ARBA" id="ARBA00022741"/>
    </source>
</evidence>
<dbReference type="PANTHER" id="PTHR30448">
    <property type="entry name" value="RNASE ADAPTER PROTEIN RAPZ"/>
    <property type="match status" value="1"/>
</dbReference>
<dbReference type="Pfam" id="PF22740">
    <property type="entry name" value="PapZ_C"/>
    <property type="match status" value="1"/>
</dbReference>
<evidence type="ECO:0000313" key="6">
    <source>
        <dbReference type="EMBL" id="OSC35952.1"/>
    </source>
</evidence>
<gene>
    <name evidence="6" type="ORF">B8W67_00125</name>
</gene>
<evidence type="ECO:0000256" key="2">
    <source>
        <dbReference type="ARBA" id="ARBA00022840"/>
    </source>
</evidence>
<evidence type="ECO:0000259" key="5">
    <source>
        <dbReference type="Pfam" id="PF22740"/>
    </source>
</evidence>
<keyword evidence="1" id="KW-0547">Nucleotide-binding</keyword>
<reference evidence="6 7" key="1">
    <citation type="submission" date="2017-04" db="EMBL/GenBank/DDBJ databases">
        <title>The new phylogeny of genus Mycobacterium.</title>
        <authorList>
            <person name="Tortoli E."/>
            <person name="Trovato A."/>
            <person name="Cirillo D.M."/>
        </authorList>
    </citation>
    <scope>NUCLEOTIDE SEQUENCE [LARGE SCALE GENOMIC DNA]</scope>
    <source>
        <strain evidence="6 7">KCTC 19819</strain>
    </source>
</reference>
<dbReference type="AlphaFoldDB" id="A0A7I7SBM4"/>
<feature type="domain" description="RapZ-like N-terminal" evidence="4">
    <location>
        <begin position="13"/>
        <end position="169"/>
    </location>
</feature>
<proteinExistence type="inferred from homology"/>
<keyword evidence="7" id="KW-1185">Reference proteome</keyword>
<keyword evidence="3" id="KW-0342">GTP-binding</keyword>
<dbReference type="GO" id="GO:0005524">
    <property type="term" value="F:ATP binding"/>
    <property type="evidence" value="ECO:0007669"/>
    <property type="project" value="UniProtKB-UniRule"/>
</dbReference>
<dbReference type="SUPFAM" id="SSF52540">
    <property type="entry name" value="P-loop containing nucleoside triphosphate hydrolases"/>
    <property type="match status" value="1"/>
</dbReference>
<keyword evidence="2" id="KW-0067">ATP-binding</keyword>
<dbReference type="HAMAP" id="MF_00636">
    <property type="entry name" value="RapZ_like"/>
    <property type="match status" value="1"/>
</dbReference>
<dbReference type="PIRSF" id="PIRSF005052">
    <property type="entry name" value="P-loopkin"/>
    <property type="match status" value="1"/>
</dbReference>